<keyword evidence="1" id="KW-0472">Membrane</keyword>
<reference evidence="2 3" key="1">
    <citation type="journal article" date="2019" name="Anaerobe">
        <title>Detection of Robinsoniella peoriensis in multiple bone samples of a trauma patient.</title>
        <authorList>
            <person name="Schrottner P."/>
            <person name="Hartwich K."/>
            <person name="Bunk B."/>
            <person name="Schober I."/>
            <person name="Helbig S."/>
            <person name="Rudolph W.W."/>
            <person name="Gunzer F."/>
        </authorList>
    </citation>
    <scope>NUCLEOTIDE SEQUENCE [LARGE SCALE GENOMIC DNA]</scope>
    <source>
        <strain evidence="2 3">DSM 106044</strain>
    </source>
</reference>
<dbReference type="EMBL" id="QGQD01000078">
    <property type="protein sequence ID" value="TLC99033.1"/>
    <property type="molecule type" value="Genomic_DNA"/>
</dbReference>
<evidence type="ECO:0008006" key="4">
    <source>
        <dbReference type="Google" id="ProtNLM"/>
    </source>
</evidence>
<name>A0A4U8Q480_9FIRM</name>
<gene>
    <name evidence="2" type="ORF">DSM106044_04179</name>
</gene>
<keyword evidence="1" id="KW-1133">Transmembrane helix</keyword>
<feature type="transmembrane region" description="Helical" evidence="1">
    <location>
        <begin position="99"/>
        <end position="120"/>
    </location>
</feature>
<dbReference type="AlphaFoldDB" id="A0A4U8Q480"/>
<feature type="transmembrane region" description="Helical" evidence="1">
    <location>
        <begin position="9"/>
        <end position="32"/>
    </location>
</feature>
<organism evidence="2 3">
    <name type="scientific">Robinsoniella peoriensis</name>
    <dbReference type="NCBI Taxonomy" id="180332"/>
    <lineage>
        <taxon>Bacteria</taxon>
        <taxon>Bacillati</taxon>
        <taxon>Bacillota</taxon>
        <taxon>Clostridia</taxon>
        <taxon>Lachnospirales</taxon>
        <taxon>Lachnospiraceae</taxon>
        <taxon>Robinsoniella</taxon>
    </lineage>
</organism>
<feature type="transmembrane region" description="Helical" evidence="1">
    <location>
        <begin position="126"/>
        <end position="147"/>
    </location>
</feature>
<accession>A0A4U8Q480</accession>
<protein>
    <recommendedName>
        <fullName evidence="4">DUF3169 family protein</fullName>
    </recommendedName>
</protein>
<dbReference type="Proteomes" id="UP000306509">
    <property type="component" value="Unassembled WGS sequence"/>
</dbReference>
<keyword evidence="3" id="KW-1185">Reference proteome</keyword>
<evidence type="ECO:0000313" key="2">
    <source>
        <dbReference type="EMBL" id="TLC99033.1"/>
    </source>
</evidence>
<dbReference type="InterPro" id="IPR021509">
    <property type="entry name" value="DUF3169"/>
</dbReference>
<dbReference type="RefSeq" id="WP_027295034.1">
    <property type="nucleotide sequence ID" value="NZ_CABMJZ010000140.1"/>
</dbReference>
<sequence>MMKNRKRIVLIRFFLVIFLAGVLGGIAGYLFASTEASLTSVGNTVSGILIRYSIYMSVVFDAIALLISYVLYRISKKEFKLWDQEDSDSIIQTERKLSISLMASEIGPILAMIAFCIGIIDIHKGGAATQLICMLAFITLSLALALLQRKIIGLDQEINPEKKGDPLDFNFQKQWLKSCDEQEKQVAYKSAYKAFRISQIFYVFILIFLILLGPSFEIGTLPFLIVGAIWLLQVMVYSITSLKLSKPKNH</sequence>
<evidence type="ECO:0000313" key="3">
    <source>
        <dbReference type="Proteomes" id="UP000306509"/>
    </source>
</evidence>
<feature type="transmembrane region" description="Helical" evidence="1">
    <location>
        <begin position="52"/>
        <end position="72"/>
    </location>
</feature>
<feature type="transmembrane region" description="Helical" evidence="1">
    <location>
        <begin position="218"/>
        <end position="240"/>
    </location>
</feature>
<keyword evidence="1" id="KW-0812">Transmembrane</keyword>
<dbReference type="STRING" id="180332.GCA_000797495_05733"/>
<dbReference type="Pfam" id="PF11368">
    <property type="entry name" value="DUF3169"/>
    <property type="match status" value="1"/>
</dbReference>
<evidence type="ECO:0000256" key="1">
    <source>
        <dbReference type="SAM" id="Phobius"/>
    </source>
</evidence>
<proteinExistence type="predicted"/>
<comment type="caution">
    <text evidence="2">The sequence shown here is derived from an EMBL/GenBank/DDBJ whole genome shotgun (WGS) entry which is preliminary data.</text>
</comment>
<feature type="transmembrane region" description="Helical" evidence="1">
    <location>
        <begin position="194"/>
        <end position="212"/>
    </location>
</feature>